<comment type="caution">
    <text evidence="2">The sequence shown here is derived from an EMBL/GenBank/DDBJ whole genome shotgun (WGS) entry which is preliminary data.</text>
</comment>
<feature type="region of interest" description="Disordered" evidence="1">
    <location>
        <begin position="1"/>
        <end position="20"/>
    </location>
</feature>
<sequence>MESSSSPQPTSEAPTPPIANALSTAIETTGRRRGCELDTRTRIQISTLKEIAGWSYRQIHERFPDLPLSTIKTTCQKIRQRESIETQKRTGRPKILDAEDRLKLIQKIKEDPYTSYKNLLDMVGNKCTARVITRFFAEEKIDVHKLRAAKRPPAQPTTPNLALVSDGAYISQMSTQQPTQQQKQQPAQQPTV</sequence>
<name>A0A9W9JZ93_9EURO</name>
<dbReference type="Proteomes" id="UP001149165">
    <property type="component" value="Unassembled WGS sequence"/>
</dbReference>
<dbReference type="EMBL" id="JAPQKH010000007">
    <property type="protein sequence ID" value="KAJ5087344.1"/>
    <property type="molecule type" value="Genomic_DNA"/>
</dbReference>
<feature type="compositionally biased region" description="Low complexity" evidence="1">
    <location>
        <begin position="175"/>
        <end position="192"/>
    </location>
</feature>
<feature type="region of interest" description="Disordered" evidence="1">
    <location>
        <begin position="148"/>
        <end position="192"/>
    </location>
</feature>
<evidence type="ECO:0000256" key="1">
    <source>
        <dbReference type="SAM" id="MobiDB-lite"/>
    </source>
</evidence>
<gene>
    <name evidence="2" type="ORF">N7456_010960</name>
</gene>
<feature type="compositionally biased region" description="Polar residues" evidence="1">
    <location>
        <begin position="1"/>
        <end position="13"/>
    </location>
</feature>
<reference evidence="2" key="2">
    <citation type="journal article" date="2023" name="IMA Fungus">
        <title>Comparative genomic study of the Penicillium genus elucidates a diverse pangenome and 15 lateral gene transfer events.</title>
        <authorList>
            <person name="Petersen C."/>
            <person name="Sorensen T."/>
            <person name="Nielsen M.R."/>
            <person name="Sondergaard T.E."/>
            <person name="Sorensen J.L."/>
            <person name="Fitzpatrick D.A."/>
            <person name="Frisvad J.C."/>
            <person name="Nielsen K.L."/>
        </authorList>
    </citation>
    <scope>NUCLEOTIDE SEQUENCE</scope>
    <source>
        <strain evidence="2">IBT 30069</strain>
    </source>
</reference>
<dbReference type="OrthoDB" id="5151590at2759"/>
<accession>A0A9W9JZ93</accession>
<reference evidence="2" key="1">
    <citation type="submission" date="2022-11" db="EMBL/GenBank/DDBJ databases">
        <authorList>
            <person name="Petersen C."/>
        </authorList>
    </citation>
    <scope>NUCLEOTIDE SEQUENCE</scope>
    <source>
        <strain evidence="2">IBT 30069</strain>
    </source>
</reference>
<dbReference type="AlphaFoldDB" id="A0A9W9JZ93"/>
<organism evidence="2 3">
    <name type="scientific">Penicillium angulare</name>
    <dbReference type="NCBI Taxonomy" id="116970"/>
    <lineage>
        <taxon>Eukaryota</taxon>
        <taxon>Fungi</taxon>
        <taxon>Dikarya</taxon>
        <taxon>Ascomycota</taxon>
        <taxon>Pezizomycotina</taxon>
        <taxon>Eurotiomycetes</taxon>
        <taxon>Eurotiomycetidae</taxon>
        <taxon>Eurotiales</taxon>
        <taxon>Aspergillaceae</taxon>
        <taxon>Penicillium</taxon>
    </lineage>
</organism>
<keyword evidence="3" id="KW-1185">Reference proteome</keyword>
<protein>
    <submittedName>
        <fullName evidence="2">Transposable element tc3 transposase</fullName>
    </submittedName>
</protein>
<evidence type="ECO:0000313" key="2">
    <source>
        <dbReference type="EMBL" id="KAJ5087344.1"/>
    </source>
</evidence>
<proteinExistence type="predicted"/>
<evidence type="ECO:0000313" key="3">
    <source>
        <dbReference type="Proteomes" id="UP001149165"/>
    </source>
</evidence>